<keyword evidence="3" id="KW-1185">Reference proteome</keyword>
<dbReference type="OrthoDB" id="6161632at2759"/>
<dbReference type="AlphaFoldDB" id="A0A6J8DZ31"/>
<accession>A0A6J8DZ31</accession>
<sequence>MLNASTFLRIQGENFKIIVISKKRLGRKNEDSDLEKNSQQSEKSVLEPENNIIQTDDASLENTGHTRNKRKKKAPAEWFEECKKLRICIENTEKRGPKDDSPVISLFHNILDELNISLFQPRKDNVTLAVATTKWENNIGRLMDYQIIIPQYGRDSKIDTASFVCNHLDPVHLPMFVFFYDESAWGQSGNEFYRIAARRTVSFDTVSHGWKRSVTVTKVMCYKMSWLKMNYLDPLADFFDQLKKEKDDHSSDTPSTGITCFQVTMMQMRTHSVCNIL</sequence>
<evidence type="ECO:0000256" key="1">
    <source>
        <dbReference type="SAM" id="MobiDB-lite"/>
    </source>
</evidence>
<protein>
    <submittedName>
        <fullName evidence="2">Uncharacterized protein</fullName>
    </submittedName>
</protein>
<dbReference type="Proteomes" id="UP000507470">
    <property type="component" value="Unassembled WGS sequence"/>
</dbReference>
<reference evidence="2 3" key="1">
    <citation type="submission" date="2020-06" db="EMBL/GenBank/DDBJ databases">
        <authorList>
            <person name="Li R."/>
            <person name="Bekaert M."/>
        </authorList>
    </citation>
    <scope>NUCLEOTIDE SEQUENCE [LARGE SCALE GENOMIC DNA]</scope>
    <source>
        <strain evidence="3">wild</strain>
    </source>
</reference>
<proteinExistence type="predicted"/>
<feature type="compositionally biased region" description="Polar residues" evidence="1">
    <location>
        <begin position="51"/>
        <end position="65"/>
    </location>
</feature>
<gene>
    <name evidence="2" type="ORF">MCOR_45574</name>
</gene>
<evidence type="ECO:0000313" key="2">
    <source>
        <dbReference type="EMBL" id="CAC5412575.1"/>
    </source>
</evidence>
<name>A0A6J8DZ31_MYTCO</name>
<organism evidence="2 3">
    <name type="scientific">Mytilus coruscus</name>
    <name type="common">Sea mussel</name>
    <dbReference type="NCBI Taxonomy" id="42192"/>
    <lineage>
        <taxon>Eukaryota</taxon>
        <taxon>Metazoa</taxon>
        <taxon>Spiralia</taxon>
        <taxon>Lophotrochozoa</taxon>
        <taxon>Mollusca</taxon>
        <taxon>Bivalvia</taxon>
        <taxon>Autobranchia</taxon>
        <taxon>Pteriomorphia</taxon>
        <taxon>Mytilida</taxon>
        <taxon>Mytiloidea</taxon>
        <taxon>Mytilidae</taxon>
        <taxon>Mytilinae</taxon>
        <taxon>Mytilus</taxon>
    </lineage>
</organism>
<evidence type="ECO:0000313" key="3">
    <source>
        <dbReference type="Proteomes" id="UP000507470"/>
    </source>
</evidence>
<feature type="region of interest" description="Disordered" evidence="1">
    <location>
        <begin position="28"/>
        <end position="73"/>
    </location>
</feature>
<dbReference type="EMBL" id="CACVKT020008064">
    <property type="protein sequence ID" value="CAC5412575.1"/>
    <property type="molecule type" value="Genomic_DNA"/>
</dbReference>